<comment type="similarity">
    <text evidence="8">Belongs to the anion channel-forming bestrophin (TC 1.A.46) family.</text>
</comment>
<evidence type="ECO:0000256" key="3">
    <source>
        <dbReference type="ARBA" id="ARBA00022475"/>
    </source>
</evidence>
<accession>A0A1M4ZIV7</accession>
<dbReference type="EMBL" id="FQVF01000006">
    <property type="protein sequence ID" value="SHF17979.1"/>
    <property type="molecule type" value="Genomic_DNA"/>
</dbReference>
<organism evidence="10 11">
    <name type="scientific">Marinomonas polaris DSM 16579</name>
    <dbReference type="NCBI Taxonomy" id="1122206"/>
    <lineage>
        <taxon>Bacteria</taxon>
        <taxon>Pseudomonadati</taxon>
        <taxon>Pseudomonadota</taxon>
        <taxon>Gammaproteobacteria</taxon>
        <taxon>Oceanospirillales</taxon>
        <taxon>Oceanospirillaceae</taxon>
        <taxon>Marinomonas</taxon>
    </lineage>
</organism>
<gene>
    <name evidence="10" type="ORF">SAMN02745753_01413</name>
</gene>
<dbReference type="PANTHER" id="PTHR33281">
    <property type="entry name" value="UPF0187 PROTEIN YNEE"/>
    <property type="match status" value="1"/>
</dbReference>
<keyword evidence="2" id="KW-0813">Transport</keyword>
<keyword evidence="4 9" id="KW-0812">Transmembrane</keyword>
<dbReference type="AlphaFoldDB" id="A0A1M4ZIV7"/>
<evidence type="ECO:0000256" key="6">
    <source>
        <dbReference type="ARBA" id="ARBA00023065"/>
    </source>
</evidence>
<dbReference type="GO" id="GO:0005886">
    <property type="term" value="C:plasma membrane"/>
    <property type="evidence" value="ECO:0007669"/>
    <property type="project" value="UniProtKB-SubCell"/>
</dbReference>
<evidence type="ECO:0000256" key="9">
    <source>
        <dbReference type="SAM" id="Phobius"/>
    </source>
</evidence>
<sequence length="299" mass="33830">MIVRPNPNWIVILTTLKGSIAKRIALRVLLITVFASLIVLLEKTYPASFENVSSIPFTLLGLSLSIFMSFRNSSCYDRWWEGRKMWGKIIIEVRAFCRESIVISDAQTREEILKMLCAFAHALNSKLKGNNESISLSKWIADDKFTFIDNPADTILSNIGDKCSKLASDGIISEWRYLELERRLIGLSEAQANCERIKNTPLPFPYTLLLHRTTFIFCLLLPFAMAEPLGWLAPIFTTIVSYTFFGLDAIGNELEDPFGNDVNDLPTDSMVRIIERDVHRALGSIDLPPQMKPVDHVLS</sequence>
<keyword evidence="11" id="KW-1185">Reference proteome</keyword>
<dbReference type="Pfam" id="PF25539">
    <property type="entry name" value="Bestrophin_2"/>
    <property type="match status" value="1"/>
</dbReference>
<proteinExistence type="inferred from homology"/>
<comment type="subcellular location">
    <subcellularLocation>
        <location evidence="1">Cell membrane</location>
        <topology evidence="1">Multi-pass membrane protein</topology>
    </subcellularLocation>
</comment>
<protein>
    <submittedName>
        <fullName evidence="10">Putative membrane protein</fullName>
    </submittedName>
</protein>
<feature type="transmembrane region" description="Helical" evidence="9">
    <location>
        <begin position="24"/>
        <end position="41"/>
    </location>
</feature>
<keyword evidence="5 9" id="KW-1133">Transmembrane helix</keyword>
<evidence type="ECO:0000313" key="10">
    <source>
        <dbReference type="EMBL" id="SHF17979.1"/>
    </source>
</evidence>
<dbReference type="PANTHER" id="PTHR33281:SF19">
    <property type="entry name" value="VOLTAGE-DEPENDENT ANION CHANNEL-FORMING PROTEIN YNEE"/>
    <property type="match status" value="1"/>
</dbReference>
<feature type="transmembrane region" description="Helical" evidence="9">
    <location>
        <begin position="53"/>
        <end position="70"/>
    </location>
</feature>
<keyword evidence="3" id="KW-1003">Cell membrane</keyword>
<evidence type="ECO:0000256" key="2">
    <source>
        <dbReference type="ARBA" id="ARBA00022448"/>
    </source>
</evidence>
<keyword evidence="6" id="KW-0406">Ion transport</keyword>
<evidence type="ECO:0000256" key="5">
    <source>
        <dbReference type="ARBA" id="ARBA00022989"/>
    </source>
</evidence>
<keyword evidence="7 9" id="KW-0472">Membrane</keyword>
<dbReference type="InterPro" id="IPR044669">
    <property type="entry name" value="YneE/VCCN1/2-like"/>
</dbReference>
<dbReference type="OrthoDB" id="445589at2"/>
<dbReference type="Proteomes" id="UP000184517">
    <property type="component" value="Unassembled WGS sequence"/>
</dbReference>
<reference evidence="11" key="1">
    <citation type="submission" date="2016-11" db="EMBL/GenBank/DDBJ databases">
        <authorList>
            <person name="Varghese N."/>
            <person name="Submissions S."/>
        </authorList>
    </citation>
    <scope>NUCLEOTIDE SEQUENCE [LARGE SCALE GENOMIC DNA]</scope>
    <source>
        <strain evidence="11">DSM 16579</strain>
    </source>
</reference>
<name>A0A1M4ZIV7_9GAMM</name>
<evidence type="ECO:0000313" key="11">
    <source>
        <dbReference type="Proteomes" id="UP000184517"/>
    </source>
</evidence>
<evidence type="ECO:0000256" key="4">
    <source>
        <dbReference type="ARBA" id="ARBA00022692"/>
    </source>
</evidence>
<evidence type="ECO:0000256" key="8">
    <source>
        <dbReference type="ARBA" id="ARBA00034708"/>
    </source>
</evidence>
<dbReference type="STRING" id="1122206.SAMN02745753_01413"/>
<dbReference type="GO" id="GO:0005254">
    <property type="term" value="F:chloride channel activity"/>
    <property type="evidence" value="ECO:0007669"/>
    <property type="project" value="InterPro"/>
</dbReference>
<dbReference type="RefSeq" id="WP_072839022.1">
    <property type="nucleotide sequence ID" value="NZ_FQVF01000006.1"/>
</dbReference>
<evidence type="ECO:0000256" key="7">
    <source>
        <dbReference type="ARBA" id="ARBA00023136"/>
    </source>
</evidence>
<evidence type="ECO:0000256" key="1">
    <source>
        <dbReference type="ARBA" id="ARBA00004651"/>
    </source>
</evidence>